<dbReference type="EMBL" id="CP081078">
    <property type="protein sequence ID" value="UWQ59181.1"/>
    <property type="molecule type" value="Genomic_DNA"/>
</dbReference>
<gene>
    <name evidence="2" type="ORF">K3722_03340</name>
</gene>
<protein>
    <submittedName>
        <fullName evidence="2">Uncharacterized protein</fullName>
    </submittedName>
</protein>
<accession>A0ABY5WXX6</accession>
<keyword evidence="3" id="KW-1185">Reference proteome</keyword>
<evidence type="ECO:0000313" key="3">
    <source>
        <dbReference type="Proteomes" id="UP001058184"/>
    </source>
</evidence>
<evidence type="ECO:0000313" key="2">
    <source>
        <dbReference type="EMBL" id="UWQ59181.1"/>
    </source>
</evidence>
<keyword evidence="1" id="KW-0732">Signal</keyword>
<proteinExistence type="predicted"/>
<feature type="signal peptide" evidence="1">
    <location>
        <begin position="1"/>
        <end position="23"/>
    </location>
</feature>
<feature type="chain" id="PRO_5045228876" evidence="1">
    <location>
        <begin position="24"/>
        <end position="118"/>
    </location>
</feature>
<name>A0ABY5WXX6_LEICA</name>
<reference evidence="2" key="1">
    <citation type="submission" date="2021-08" db="EMBL/GenBank/DDBJ databases">
        <authorList>
            <person name="Nwanade C."/>
            <person name="Wang M."/>
            <person name="Masoudi A."/>
            <person name="Yu Z."/>
            <person name="Liu J."/>
        </authorList>
    </citation>
    <scope>NUCLEOTIDE SEQUENCE</scope>
    <source>
        <strain evidence="2">S141</strain>
    </source>
</reference>
<sequence length="118" mass="12703">MKFLRLTACALALSVIAAAPAGAGAIKKEKDFMAAVAGKKLVAGDHWVIAGADGKLTGVSPRGEKIVGAWVWNRRFFCRNVYIGQKQLPENCLSVSVDGNRVTFTRDKGKGRSITYSF</sequence>
<dbReference type="Proteomes" id="UP001058184">
    <property type="component" value="Chromosome"/>
</dbReference>
<evidence type="ECO:0000256" key="1">
    <source>
        <dbReference type="SAM" id="SignalP"/>
    </source>
</evidence>
<organism evidence="2 3">
    <name type="scientific">Leisingera caerulea</name>
    <name type="common">Phaeobacter caeruleus</name>
    <dbReference type="NCBI Taxonomy" id="506591"/>
    <lineage>
        <taxon>Bacteria</taxon>
        <taxon>Pseudomonadati</taxon>
        <taxon>Pseudomonadota</taxon>
        <taxon>Alphaproteobacteria</taxon>
        <taxon>Rhodobacterales</taxon>
        <taxon>Roseobacteraceae</taxon>
        <taxon>Leisingera</taxon>
    </lineage>
</organism>
<dbReference type="RefSeq" id="WP_260003097.1">
    <property type="nucleotide sequence ID" value="NZ_CP081078.1"/>
</dbReference>